<evidence type="ECO:0000313" key="4">
    <source>
        <dbReference type="Proteomes" id="UP000291343"/>
    </source>
</evidence>
<comment type="caution">
    <text evidence="3">The sequence shown here is derived from an EMBL/GenBank/DDBJ whole genome shotgun (WGS) entry which is preliminary data.</text>
</comment>
<feature type="region of interest" description="Disordered" evidence="1">
    <location>
        <begin position="57"/>
        <end position="143"/>
    </location>
</feature>
<protein>
    <recommendedName>
        <fullName evidence="2">DUF243 domain-containing protein</fullName>
    </recommendedName>
</protein>
<dbReference type="Pfam" id="PF03103">
    <property type="entry name" value="DUF243"/>
    <property type="match status" value="1"/>
</dbReference>
<dbReference type="PANTHER" id="PTHR31927:SF13">
    <property type="entry name" value="TWEEDLEBETA"/>
    <property type="match status" value="1"/>
</dbReference>
<dbReference type="Proteomes" id="UP000291343">
    <property type="component" value="Unassembled WGS sequence"/>
</dbReference>
<dbReference type="EMBL" id="QKKF02026002">
    <property type="protein sequence ID" value="RZF36691.1"/>
    <property type="molecule type" value="Genomic_DNA"/>
</dbReference>
<evidence type="ECO:0000256" key="1">
    <source>
        <dbReference type="SAM" id="MobiDB-lite"/>
    </source>
</evidence>
<dbReference type="AlphaFoldDB" id="A0A482WU44"/>
<sequence length="143" mass="15029">MFEVQAPVIPAPQSDIEKTLIYVLHRNPTDAAPIVIPTAKPTQPAKPEVYFIRYKTKKDLGGPGGPGGHHGLGGGSPHHYAGDDEYAVSTTLAPRLLAVGSSTQSRPQRLATPTPSSANPSPSSNAPAVSILPRGSKNGHQRR</sequence>
<dbReference type="PANTHER" id="PTHR31927">
    <property type="entry name" value="FI07246P-RELATED-RELATED"/>
    <property type="match status" value="1"/>
</dbReference>
<feature type="compositionally biased region" description="Gly residues" evidence="1">
    <location>
        <begin position="61"/>
        <end position="76"/>
    </location>
</feature>
<dbReference type="GO" id="GO:0062129">
    <property type="term" value="C:chitin-based extracellular matrix"/>
    <property type="evidence" value="ECO:0007669"/>
    <property type="project" value="TreeGrafter"/>
</dbReference>
<reference evidence="3 4" key="1">
    <citation type="journal article" date="2017" name="Gigascience">
        <title>Genome sequence of the small brown planthopper, Laodelphax striatellus.</title>
        <authorList>
            <person name="Zhu J."/>
            <person name="Jiang F."/>
            <person name="Wang X."/>
            <person name="Yang P."/>
            <person name="Bao Y."/>
            <person name="Zhao W."/>
            <person name="Wang W."/>
            <person name="Lu H."/>
            <person name="Wang Q."/>
            <person name="Cui N."/>
            <person name="Li J."/>
            <person name="Chen X."/>
            <person name="Luo L."/>
            <person name="Yu J."/>
            <person name="Kang L."/>
            <person name="Cui F."/>
        </authorList>
    </citation>
    <scope>NUCLEOTIDE SEQUENCE [LARGE SCALE GENOMIC DNA]</scope>
    <source>
        <strain evidence="3">Lst14</strain>
    </source>
</reference>
<accession>A0A482WU44</accession>
<dbReference type="InterPro" id="IPR004145">
    <property type="entry name" value="DUF243"/>
</dbReference>
<evidence type="ECO:0000259" key="2">
    <source>
        <dbReference type="SMART" id="SM00690"/>
    </source>
</evidence>
<dbReference type="OrthoDB" id="6376010at2759"/>
<keyword evidence="4" id="KW-1185">Reference proteome</keyword>
<dbReference type="GO" id="GO:0008010">
    <property type="term" value="F:structural constituent of chitin-based larval cuticle"/>
    <property type="evidence" value="ECO:0007669"/>
    <property type="project" value="TreeGrafter"/>
</dbReference>
<name>A0A482WU44_LAOST</name>
<gene>
    <name evidence="3" type="ORF">LSTR_LSTR010552</name>
</gene>
<dbReference type="SMART" id="SM00690">
    <property type="entry name" value="DM5"/>
    <property type="match status" value="1"/>
</dbReference>
<feature type="domain" description="DUF243" evidence="2">
    <location>
        <begin position="2"/>
        <end position="57"/>
    </location>
</feature>
<evidence type="ECO:0000313" key="3">
    <source>
        <dbReference type="EMBL" id="RZF36691.1"/>
    </source>
</evidence>
<feature type="compositionally biased region" description="Low complexity" evidence="1">
    <location>
        <begin position="111"/>
        <end position="128"/>
    </location>
</feature>
<dbReference type="InParanoid" id="A0A482WU44"/>
<dbReference type="GO" id="GO:0040003">
    <property type="term" value="P:chitin-based cuticle development"/>
    <property type="evidence" value="ECO:0007669"/>
    <property type="project" value="TreeGrafter"/>
</dbReference>
<organism evidence="3 4">
    <name type="scientific">Laodelphax striatellus</name>
    <name type="common">Small brown planthopper</name>
    <name type="synonym">Delphax striatella</name>
    <dbReference type="NCBI Taxonomy" id="195883"/>
    <lineage>
        <taxon>Eukaryota</taxon>
        <taxon>Metazoa</taxon>
        <taxon>Ecdysozoa</taxon>
        <taxon>Arthropoda</taxon>
        <taxon>Hexapoda</taxon>
        <taxon>Insecta</taxon>
        <taxon>Pterygota</taxon>
        <taxon>Neoptera</taxon>
        <taxon>Paraneoptera</taxon>
        <taxon>Hemiptera</taxon>
        <taxon>Auchenorrhyncha</taxon>
        <taxon>Fulgoroidea</taxon>
        <taxon>Delphacidae</taxon>
        <taxon>Criomorphinae</taxon>
        <taxon>Laodelphax</taxon>
    </lineage>
</organism>
<proteinExistence type="predicted"/>